<protein>
    <submittedName>
        <fullName evidence="5">Glycosyltransferase involved in cell wall biosynthesis</fullName>
    </submittedName>
</protein>
<evidence type="ECO:0000256" key="1">
    <source>
        <dbReference type="ARBA" id="ARBA00022676"/>
    </source>
</evidence>
<dbReference type="SUPFAM" id="SSF53756">
    <property type="entry name" value="UDP-Glycosyltransferase/glycogen phosphorylase"/>
    <property type="match status" value="1"/>
</dbReference>
<dbReference type="PANTHER" id="PTHR12526">
    <property type="entry name" value="GLYCOSYLTRANSFERASE"/>
    <property type="match status" value="1"/>
</dbReference>
<dbReference type="Pfam" id="PF00534">
    <property type="entry name" value="Glycos_transf_1"/>
    <property type="match status" value="1"/>
</dbReference>
<dbReference type="Pfam" id="PF13439">
    <property type="entry name" value="Glyco_transf_4"/>
    <property type="match status" value="1"/>
</dbReference>
<dbReference type="EMBL" id="SOBW01000011">
    <property type="protein sequence ID" value="TDU33795.1"/>
    <property type="molecule type" value="Genomic_DNA"/>
</dbReference>
<keyword evidence="1" id="KW-0328">Glycosyltransferase</keyword>
<gene>
    <name evidence="5" type="ORF">BXY82_3093</name>
</gene>
<comment type="caution">
    <text evidence="5">The sequence shown here is derived from an EMBL/GenBank/DDBJ whole genome shotgun (WGS) entry which is preliminary data.</text>
</comment>
<dbReference type="Gene3D" id="3.40.50.2000">
    <property type="entry name" value="Glycogen Phosphorylase B"/>
    <property type="match status" value="2"/>
</dbReference>
<accession>A0A4R7PHI3</accession>
<name>A0A4R7PHI3_9FLAO</name>
<evidence type="ECO:0000256" key="2">
    <source>
        <dbReference type="ARBA" id="ARBA00022679"/>
    </source>
</evidence>
<feature type="domain" description="Glycosyltransferase subfamily 4-like N-terminal" evidence="4">
    <location>
        <begin position="21"/>
        <end position="192"/>
    </location>
</feature>
<dbReference type="Proteomes" id="UP000294689">
    <property type="component" value="Unassembled WGS sequence"/>
</dbReference>
<dbReference type="PANTHER" id="PTHR12526:SF629">
    <property type="entry name" value="TEICHURONIC ACID BIOSYNTHESIS GLYCOSYLTRANSFERASE TUAH-RELATED"/>
    <property type="match status" value="1"/>
</dbReference>
<evidence type="ECO:0000259" key="3">
    <source>
        <dbReference type="Pfam" id="PF00534"/>
    </source>
</evidence>
<dbReference type="InterPro" id="IPR001296">
    <property type="entry name" value="Glyco_trans_1"/>
</dbReference>
<keyword evidence="2 5" id="KW-0808">Transferase</keyword>
<evidence type="ECO:0000313" key="6">
    <source>
        <dbReference type="Proteomes" id="UP000294689"/>
    </source>
</evidence>
<dbReference type="OrthoDB" id="1450439at2"/>
<keyword evidence="6" id="KW-1185">Reference proteome</keyword>
<sequence length="393" mass="46062">MKIGVVVDNEFDHDHRVQKEIRMLQQEGHSISVLCFDFKKTYKTYPNLNVKRIRIPKKVRDLLVLLNTNFNFYELLWQKHIAQFIKENNLDALHVHDLYLSKAANKSIQQSTRAIPLTLDLHENYPAAINSYEWAIKGWRKYVVQPKKWYQKEGEYLGYADNLIVLSDSFKDDLIKRFPFLKSENIFVHPNMPDFESYQDFEKTDYSVDFESDLPTLFYFGVVAKRRGVLDILPWIIELMEEGTKFHTLIIGPTDKADKAQFQSFINHPILKDYITYTPWSDVNYLPAYLKKITIGLAPFQVNAQHDSGVANKLFQYMYGEIPILATKCKAQQQLIEDSECGLLYDTKTEFKSAVKQLIESESLRKQLGVNGKQKLLELYQDKADRQFLKIYQ</sequence>
<feature type="domain" description="Glycosyl transferase family 1" evidence="3">
    <location>
        <begin position="208"/>
        <end position="374"/>
    </location>
</feature>
<dbReference type="AlphaFoldDB" id="A0A4R7PHI3"/>
<evidence type="ECO:0000259" key="4">
    <source>
        <dbReference type="Pfam" id="PF13439"/>
    </source>
</evidence>
<dbReference type="CDD" id="cd03801">
    <property type="entry name" value="GT4_PimA-like"/>
    <property type="match status" value="1"/>
</dbReference>
<dbReference type="RefSeq" id="WP_133759060.1">
    <property type="nucleotide sequence ID" value="NZ_SOBW01000011.1"/>
</dbReference>
<proteinExistence type="predicted"/>
<reference evidence="5 6" key="1">
    <citation type="submission" date="2019-03" db="EMBL/GenBank/DDBJ databases">
        <title>Genomic Encyclopedia of Archaeal and Bacterial Type Strains, Phase II (KMG-II): from individual species to whole genera.</title>
        <authorList>
            <person name="Goeker M."/>
        </authorList>
    </citation>
    <scope>NUCLEOTIDE SEQUENCE [LARGE SCALE GENOMIC DNA]</scope>
    <source>
        <strain evidence="5 6">DSM 28135</strain>
    </source>
</reference>
<dbReference type="InterPro" id="IPR028098">
    <property type="entry name" value="Glyco_trans_4-like_N"/>
</dbReference>
<dbReference type="GO" id="GO:0016757">
    <property type="term" value="F:glycosyltransferase activity"/>
    <property type="evidence" value="ECO:0007669"/>
    <property type="project" value="UniProtKB-KW"/>
</dbReference>
<evidence type="ECO:0000313" key="5">
    <source>
        <dbReference type="EMBL" id="TDU33795.1"/>
    </source>
</evidence>
<organism evidence="5 6">
    <name type="scientific">Gelidibacter sediminis</name>
    <dbReference type="NCBI Taxonomy" id="1608710"/>
    <lineage>
        <taxon>Bacteria</taxon>
        <taxon>Pseudomonadati</taxon>
        <taxon>Bacteroidota</taxon>
        <taxon>Flavobacteriia</taxon>
        <taxon>Flavobacteriales</taxon>
        <taxon>Flavobacteriaceae</taxon>
        <taxon>Gelidibacter</taxon>
    </lineage>
</organism>